<gene>
    <name evidence="1" type="ORF">EW146_g5393</name>
</gene>
<dbReference type="Pfam" id="PF20414">
    <property type="entry name" value="DUF6698"/>
    <property type="match status" value="1"/>
</dbReference>
<protein>
    <submittedName>
        <fullName evidence="1">Uncharacterized protein</fullName>
    </submittedName>
</protein>
<reference evidence="1 2" key="1">
    <citation type="submission" date="2019-02" db="EMBL/GenBank/DDBJ databases">
        <title>Genome sequencing of the rare red list fungi Bondarzewia mesenterica.</title>
        <authorList>
            <person name="Buettner E."/>
            <person name="Kellner H."/>
        </authorList>
    </citation>
    <scope>NUCLEOTIDE SEQUENCE [LARGE SCALE GENOMIC DNA]</scope>
    <source>
        <strain evidence="1 2">DSM 108281</strain>
    </source>
</reference>
<sequence>MADDQDQYDLDSGAEDDHAEDIDLEVLQSELKAIHMPNIVATVEEYQEVIRNTQLLARSLLEKLRNAQITIVSLHAEQSSGGGRRRWRKGAQESMTEEEEDISKFGRQFFVIKEMWVEPSIFLQPAPRMPADSEDRYKAPLSIKQGVIADLYSLIPTHLHDMMQNHSSFGKVFQKALSSQCSTIVHRLRLNALKIFGNNNFSAKWFEVNYDRGAVPELQALLKADTSSPRAPYSALPPIFFPNEKIDKRNMFKSKVLILHITLFSQNSVSVDGSIKALNGGGPHTLAHLWGVTSTTPGGIAFAATMACFLLSPDTKLTKEGERSHIRYYEDFNFYKKLFIKGRNQTTIKNLFKYFDQTVFTMSASTGDASRDGGSFDDLDASALLEGIEEDSDASFISDTDGILSALNDVHIAADDLGMAITPSNSYPPASTSADTATGIAQPFAVATENA</sequence>
<dbReference type="EMBL" id="SGPL01000234">
    <property type="protein sequence ID" value="THH15029.1"/>
    <property type="molecule type" value="Genomic_DNA"/>
</dbReference>
<dbReference type="OrthoDB" id="3231188at2759"/>
<comment type="caution">
    <text evidence="1">The sequence shown here is derived from an EMBL/GenBank/DDBJ whole genome shotgun (WGS) entry which is preliminary data.</text>
</comment>
<keyword evidence="2" id="KW-1185">Reference proteome</keyword>
<evidence type="ECO:0000313" key="2">
    <source>
        <dbReference type="Proteomes" id="UP000310158"/>
    </source>
</evidence>
<proteinExistence type="predicted"/>
<dbReference type="Proteomes" id="UP000310158">
    <property type="component" value="Unassembled WGS sequence"/>
</dbReference>
<evidence type="ECO:0000313" key="1">
    <source>
        <dbReference type="EMBL" id="THH15029.1"/>
    </source>
</evidence>
<dbReference type="InterPro" id="IPR046521">
    <property type="entry name" value="DUF6698"/>
</dbReference>
<dbReference type="AlphaFoldDB" id="A0A4S4LRQ9"/>
<name>A0A4S4LRQ9_9AGAM</name>
<accession>A0A4S4LRQ9</accession>
<organism evidence="1 2">
    <name type="scientific">Bondarzewia mesenterica</name>
    <dbReference type="NCBI Taxonomy" id="1095465"/>
    <lineage>
        <taxon>Eukaryota</taxon>
        <taxon>Fungi</taxon>
        <taxon>Dikarya</taxon>
        <taxon>Basidiomycota</taxon>
        <taxon>Agaricomycotina</taxon>
        <taxon>Agaricomycetes</taxon>
        <taxon>Russulales</taxon>
        <taxon>Bondarzewiaceae</taxon>
        <taxon>Bondarzewia</taxon>
    </lineage>
</organism>